<protein>
    <submittedName>
        <fullName evidence="2">Uncharacterized protein</fullName>
    </submittedName>
</protein>
<comment type="caution">
    <text evidence="2">The sequence shown here is derived from an EMBL/GenBank/DDBJ whole genome shotgun (WGS) entry which is preliminary data.</text>
</comment>
<keyword evidence="3" id="KW-1185">Reference proteome</keyword>
<sequence length="72" mass="7911">MEGSFSSSSSADRWQQGLKMLEEINNLIDLTNSSTAGQAAENENEEGENSQRSWSPNIVHSLNQLSLEVANE</sequence>
<organism evidence="2 3">
    <name type="scientific">Riccia fluitans</name>
    <dbReference type="NCBI Taxonomy" id="41844"/>
    <lineage>
        <taxon>Eukaryota</taxon>
        <taxon>Viridiplantae</taxon>
        <taxon>Streptophyta</taxon>
        <taxon>Embryophyta</taxon>
        <taxon>Marchantiophyta</taxon>
        <taxon>Marchantiopsida</taxon>
        <taxon>Marchantiidae</taxon>
        <taxon>Marchantiales</taxon>
        <taxon>Ricciaceae</taxon>
        <taxon>Riccia</taxon>
    </lineage>
</organism>
<evidence type="ECO:0000256" key="1">
    <source>
        <dbReference type="SAM" id="MobiDB-lite"/>
    </source>
</evidence>
<gene>
    <name evidence="2" type="ORF">R1flu_020812</name>
</gene>
<proteinExistence type="predicted"/>
<name>A0ABD1ZRA3_9MARC</name>
<dbReference type="AlphaFoldDB" id="A0ABD1ZRA3"/>
<feature type="region of interest" description="Disordered" evidence="1">
    <location>
        <begin position="32"/>
        <end position="57"/>
    </location>
</feature>
<dbReference type="Proteomes" id="UP001605036">
    <property type="component" value="Unassembled WGS sequence"/>
</dbReference>
<reference evidence="2 3" key="1">
    <citation type="submission" date="2024-09" db="EMBL/GenBank/DDBJ databases">
        <title>Chromosome-scale assembly of Riccia fluitans.</title>
        <authorList>
            <person name="Paukszto L."/>
            <person name="Sawicki J."/>
            <person name="Karawczyk K."/>
            <person name="Piernik-Szablinska J."/>
            <person name="Szczecinska M."/>
            <person name="Mazdziarz M."/>
        </authorList>
    </citation>
    <scope>NUCLEOTIDE SEQUENCE [LARGE SCALE GENOMIC DNA]</scope>
    <source>
        <strain evidence="2">Rf_01</strain>
        <tissue evidence="2">Aerial parts of the thallus</tissue>
    </source>
</reference>
<evidence type="ECO:0000313" key="3">
    <source>
        <dbReference type="Proteomes" id="UP001605036"/>
    </source>
</evidence>
<evidence type="ECO:0000313" key="2">
    <source>
        <dbReference type="EMBL" id="KAL2652684.1"/>
    </source>
</evidence>
<dbReference type="EMBL" id="JBHFFA010000001">
    <property type="protein sequence ID" value="KAL2652684.1"/>
    <property type="molecule type" value="Genomic_DNA"/>
</dbReference>
<accession>A0ABD1ZRA3</accession>